<gene>
    <name evidence="1" type="ORF">DERYTH_LOCUS11176</name>
</gene>
<accession>A0A9N9HCI8</accession>
<sequence>CKCDIELFQRSNSDYGFCPSPSCHRPNTFTNWCKHCNAKRFRQNFNRWTSDNSAIDKFIRKAQLSAMSPWELLEWIPYSRLEKITYVAKGGFSTIYKAIWIDGYIRQWDFEKDDWLRKQLLIRDWSYIYDEMSPTNGSTIGRMVVLKIQESSSEEAFLNELKYHLQSFKAARKIGSMLFPLLGCYASLIKRCWDVDPLRRPTANEIRNIIGDWLKYFNLKNFNDIEINEFLQADKKLQEYDSMSRQISRSQLHSEAFYTSRLLNFLSLDNLYKYESKIKRNHSLTFLNENSELLMASKEIEFTPM</sequence>
<dbReference type="EMBL" id="CAJVPY010006812">
    <property type="protein sequence ID" value="CAG8669797.1"/>
    <property type="molecule type" value="Genomic_DNA"/>
</dbReference>
<organism evidence="1 2">
    <name type="scientific">Dentiscutata erythropus</name>
    <dbReference type="NCBI Taxonomy" id="1348616"/>
    <lineage>
        <taxon>Eukaryota</taxon>
        <taxon>Fungi</taxon>
        <taxon>Fungi incertae sedis</taxon>
        <taxon>Mucoromycota</taxon>
        <taxon>Glomeromycotina</taxon>
        <taxon>Glomeromycetes</taxon>
        <taxon>Diversisporales</taxon>
        <taxon>Gigasporaceae</taxon>
        <taxon>Dentiscutata</taxon>
    </lineage>
</organism>
<evidence type="ECO:0000313" key="2">
    <source>
        <dbReference type="Proteomes" id="UP000789405"/>
    </source>
</evidence>
<evidence type="ECO:0000313" key="1">
    <source>
        <dbReference type="EMBL" id="CAG8669797.1"/>
    </source>
</evidence>
<name>A0A9N9HCI8_9GLOM</name>
<keyword evidence="2" id="KW-1185">Reference proteome</keyword>
<feature type="non-terminal residue" evidence="1">
    <location>
        <position position="1"/>
    </location>
</feature>
<reference evidence="1" key="1">
    <citation type="submission" date="2021-06" db="EMBL/GenBank/DDBJ databases">
        <authorList>
            <person name="Kallberg Y."/>
            <person name="Tangrot J."/>
            <person name="Rosling A."/>
        </authorList>
    </citation>
    <scope>NUCLEOTIDE SEQUENCE</scope>
    <source>
        <strain evidence="1">MA453B</strain>
    </source>
</reference>
<protein>
    <submittedName>
        <fullName evidence="1">17335_t:CDS:1</fullName>
    </submittedName>
</protein>
<dbReference type="Proteomes" id="UP000789405">
    <property type="component" value="Unassembled WGS sequence"/>
</dbReference>
<dbReference type="AlphaFoldDB" id="A0A9N9HCI8"/>
<comment type="caution">
    <text evidence="1">The sequence shown here is derived from an EMBL/GenBank/DDBJ whole genome shotgun (WGS) entry which is preliminary data.</text>
</comment>
<dbReference type="OrthoDB" id="2437485at2759"/>
<proteinExistence type="predicted"/>